<proteinExistence type="predicted"/>
<dbReference type="Pfam" id="PF00560">
    <property type="entry name" value="LRR_1"/>
    <property type="match status" value="1"/>
</dbReference>
<evidence type="ECO:0000256" key="1">
    <source>
        <dbReference type="ARBA" id="ARBA00022614"/>
    </source>
</evidence>
<dbReference type="PROSITE" id="PS51450">
    <property type="entry name" value="LRR"/>
    <property type="match status" value="3"/>
</dbReference>
<dbReference type="PRINTS" id="PR00019">
    <property type="entry name" value="LEURICHRPT"/>
</dbReference>
<evidence type="ECO:0000256" key="3">
    <source>
        <dbReference type="SAM" id="Phobius"/>
    </source>
</evidence>
<keyword evidence="2" id="KW-0677">Repeat</keyword>
<dbReference type="STRING" id="48698.ENSPFOP00000013140"/>
<dbReference type="AlphaFoldDB" id="A0A087Y537"/>
<evidence type="ECO:0000256" key="2">
    <source>
        <dbReference type="ARBA" id="ARBA00022737"/>
    </source>
</evidence>
<dbReference type="InterPro" id="IPR032675">
    <property type="entry name" value="LRR_dom_sf"/>
</dbReference>
<reference evidence="4" key="3">
    <citation type="submission" date="2025-09" db="UniProtKB">
        <authorList>
            <consortium name="Ensembl"/>
        </authorList>
    </citation>
    <scope>IDENTIFICATION</scope>
</reference>
<evidence type="ECO:0000313" key="4">
    <source>
        <dbReference type="Ensembl" id="ENSPFOP00000013140.2"/>
    </source>
</evidence>
<organism evidence="4 5">
    <name type="scientific">Poecilia formosa</name>
    <name type="common">Amazon molly</name>
    <name type="synonym">Limia formosa</name>
    <dbReference type="NCBI Taxonomy" id="48698"/>
    <lineage>
        <taxon>Eukaryota</taxon>
        <taxon>Metazoa</taxon>
        <taxon>Chordata</taxon>
        <taxon>Craniata</taxon>
        <taxon>Vertebrata</taxon>
        <taxon>Euteleostomi</taxon>
        <taxon>Actinopterygii</taxon>
        <taxon>Neopterygii</taxon>
        <taxon>Teleostei</taxon>
        <taxon>Neoteleostei</taxon>
        <taxon>Acanthomorphata</taxon>
        <taxon>Ovalentaria</taxon>
        <taxon>Atherinomorphae</taxon>
        <taxon>Cyprinodontiformes</taxon>
        <taxon>Poeciliidae</taxon>
        <taxon>Poeciliinae</taxon>
        <taxon>Poecilia</taxon>
    </lineage>
</organism>
<protein>
    <submittedName>
        <fullName evidence="4">Uncharacterized protein</fullName>
    </submittedName>
</protein>
<dbReference type="PANTHER" id="PTHR24366">
    <property type="entry name" value="IG(IMMUNOGLOBULIN) AND LRR(LEUCINE RICH REPEAT) DOMAINS"/>
    <property type="match status" value="1"/>
</dbReference>
<dbReference type="SUPFAM" id="SSF52058">
    <property type="entry name" value="L domain-like"/>
    <property type="match status" value="2"/>
</dbReference>
<dbReference type="PANTHER" id="PTHR24366:SF96">
    <property type="entry name" value="LEUCINE RICH REPEAT CONTAINING 53"/>
    <property type="match status" value="1"/>
</dbReference>
<accession>A0A087Y537</accession>
<dbReference type="Proteomes" id="UP000028760">
    <property type="component" value="Unassembled WGS sequence"/>
</dbReference>
<keyword evidence="3" id="KW-0812">Transmembrane</keyword>
<evidence type="ECO:0000313" key="5">
    <source>
        <dbReference type="Proteomes" id="UP000028760"/>
    </source>
</evidence>
<keyword evidence="1" id="KW-0433">Leucine-rich repeat</keyword>
<dbReference type="Pfam" id="PF13855">
    <property type="entry name" value="LRR_8"/>
    <property type="match status" value="3"/>
</dbReference>
<dbReference type="InterPro" id="IPR003591">
    <property type="entry name" value="Leu-rich_rpt_typical-subtyp"/>
</dbReference>
<feature type="transmembrane region" description="Helical" evidence="3">
    <location>
        <begin position="630"/>
        <end position="650"/>
    </location>
</feature>
<keyword evidence="3" id="KW-0472">Membrane</keyword>
<reference evidence="5" key="1">
    <citation type="submission" date="2013-10" db="EMBL/GenBank/DDBJ databases">
        <authorList>
            <person name="Schartl M."/>
            <person name="Warren W."/>
        </authorList>
    </citation>
    <scope>NUCLEOTIDE SEQUENCE [LARGE SCALE GENOMIC DNA]</scope>
    <source>
        <strain evidence="5">female</strain>
    </source>
</reference>
<dbReference type="EMBL" id="AYCK01003058">
    <property type="status" value="NOT_ANNOTATED_CDS"/>
    <property type="molecule type" value="Genomic_DNA"/>
</dbReference>
<dbReference type="Ensembl" id="ENSPFOT00000013158.2">
    <property type="protein sequence ID" value="ENSPFOP00000013140.2"/>
    <property type="gene ID" value="ENSPFOG00000013143.2"/>
</dbReference>
<keyword evidence="3" id="KW-1133">Transmembrane helix</keyword>
<name>A0A087Y537_POEFO</name>
<keyword evidence="5" id="KW-1185">Reference proteome</keyword>
<dbReference type="OMA" id="HANWRLM"/>
<dbReference type="InterPro" id="IPR001611">
    <property type="entry name" value="Leu-rich_rpt"/>
</dbReference>
<dbReference type="GeneTree" id="ENSGT00940000163623"/>
<sequence length="662" mass="74110">ALNTAGIQYSRADTMIRHTFSNLVLLWSITHGFYGPGGTHHASKNQSWNNQNLSSVPLDLDVRLRRLDLSDNFITQLHAFALPCLEELDLSGNQMDLISEAAFGNLARLEHLNLSRNRLSVSLGSNSKALRSLGGLRSLDISMNGLSNGAAELLLRNKSSLDQLNMTGNVLIKLSPSLFGESRSIRSLIIEDNLISEIAPQTFEPLSRLESLNLARNNLAFICDFTLHQVKYLNLSRNSVEFFVTPEDAVLYSLEVLDLSHNKLLYFPVLPKMNRLKYLHLQNNLLGALDSEAVMVTEVNSLYQDAVNETTLQKNYFHANWRLMPLVYIDLSFNRFASFPLETLSLLNSLETLNFSHNCLQNINWDVRNYSDPRQVRQIIFHSLKHLDLQGNGLTHLPLLFLKALTQIETLNLQDNSLQPCGMLSGSLPKDRIDFDHFCTAFGKLKTLKHLNLGENNIKILPPNAFQGTSLVSLNLARNLHMLIHEMALEGVQTTLQSLIVSGININSSGLSLPCMPALTEINISNNKLNATPSSLGCSPLKVIDVRNNDFTTLNYSLVEVVSTNLTTVYISGNRFNCCDSRWLTVLNDMRVELPDISQAECFTQERNLTMSEYLKSPLFYCSFERDGQGVHFGGMVITLLFVTVFSLVLRKLCCTPGSSVV</sequence>
<reference evidence="4" key="2">
    <citation type="submission" date="2025-08" db="UniProtKB">
        <authorList>
            <consortium name="Ensembl"/>
        </authorList>
    </citation>
    <scope>IDENTIFICATION</scope>
</reference>
<dbReference type="Gene3D" id="3.80.10.10">
    <property type="entry name" value="Ribonuclease Inhibitor"/>
    <property type="match status" value="4"/>
</dbReference>
<dbReference type="eggNOG" id="KOG0619">
    <property type="taxonomic scope" value="Eukaryota"/>
</dbReference>
<dbReference type="SMART" id="SM00369">
    <property type="entry name" value="LRR_TYP"/>
    <property type="match status" value="12"/>
</dbReference>